<protein>
    <recommendedName>
        <fullName evidence="3">Transposase (putative) gypsy type domain-containing protein</fullName>
    </recommendedName>
</protein>
<evidence type="ECO:0000256" key="2">
    <source>
        <dbReference type="SAM" id="MobiDB-lite"/>
    </source>
</evidence>
<dbReference type="Pfam" id="PF04195">
    <property type="entry name" value="Transposase_28"/>
    <property type="match status" value="1"/>
</dbReference>
<keyword evidence="1" id="KW-0175">Coiled coil</keyword>
<accession>A0A5J9T776</accession>
<dbReference type="Gramene" id="TVU07212">
    <property type="protein sequence ID" value="TVU07212"/>
    <property type="gene ID" value="EJB05_47257"/>
</dbReference>
<dbReference type="OrthoDB" id="696267at2759"/>
<proteinExistence type="predicted"/>
<feature type="region of interest" description="Disordered" evidence="2">
    <location>
        <begin position="266"/>
        <end position="368"/>
    </location>
</feature>
<gene>
    <name evidence="4" type="ORF">EJB05_47257</name>
</gene>
<reference evidence="4 5" key="1">
    <citation type="journal article" date="2019" name="Sci. Rep.">
        <title>A high-quality genome of Eragrostis curvula grass provides insights into Poaceae evolution and supports new strategies to enhance forage quality.</title>
        <authorList>
            <person name="Carballo J."/>
            <person name="Santos B.A.C.M."/>
            <person name="Zappacosta D."/>
            <person name="Garbus I."/>
            <person name="Selva J.P."/>
            <person name="Gallo C.A."/>
            <person name="Diaz A."/>
            <person name="Albertini E."/>
            <person name="Caccamo M."/>
            <person name="Echenique V."/>
        </authorList>
    </citation>
    <scope>NUCLEOTIDE SEQUENCE [LARGE SCALE GENOMIC DNA]</scope>
    <source>
        <strain evidence="5">cv. Victoria</strain>
        <tissue evidence="4">Leaf</tissue>
    </source>
</reference>
<feature type="domain" description="Transposase (putative) gypsy type" evidence="3">
    <location>
        <begin position="96"/>
        <end position="160"/>
    </location>
</feature>
<evidence type="ECO:0000256" key="1">
    <source>
        <dbReference type="SAM" id="Coils"/>
    </source>
</evidence>
<dbReference type="PANTHER" id="PTHR31099">
    <property type="entry name" value="OS06G0165300 PROTEIN"/>
    <property type="match status" value="1"/>
</dbReference>
<sequence>MANTVEDEVEYEVLDLGEAADLDPATYKVFLSDGDAAAGAVSSWPVAEAIKSKLTGNDEILDLHRRYGVPDVYTACHAGNLGASTMPAEGDRALCVYAAALEAGMRFPLHGFYIKVLRHYRLAPSQLAPNSWTYMAAFVRLCEDAGVEPLVSVFRHFFTISAHRDKESLTPLGWHHFQPFPDHRRRRLFTGNLNSKFGWKSRFFFLRSSPEMSWKCPVKWGKPRRADVRTQQLTDDAIGKLLLQAGTTGIDLKDFLSRRKFPIGDPVQLPTAVKTEAGAGRKRKSPEGPATNPLAAQPGFTAPATATPPRFAVGPTIAAAATPPGFQPKMSTPPGFSPTLPSFDAAGTMRPGLHLDHQGTSVAHGRDEPSLPLGMWASDALQVWEAMTARDNENTQLKAMLRASKDEVAKLKDMVIRLDKERAFLMERLGAARTKISKLEEEHATGIARLKDAKDKEVRDAKLEAKKNVVLSLFPHLNPVLLELPNLD</sequence>
<name>A0A5J9T776_9POAL</name>
<keyword evidence="5" id="KW-1185">Reference proteome</keyword>
<dbReference type="AlphaFoldDB" id="A0A5J9T776"/>
<dbReference type="Proteomes" id="UP000324897">
    <property type="component" value="Unassembled WGS sequence"/>
</dbReference>
<dbReference type="InterPro" id="IPR007321">
    <property type="entry name" value="Transposase_28"/>
</dbReference>
<evidence type="ECO:0000313" key="5">
    <source>
        <dbReference type="Proteomes" id="UP000324897"/>
    </source>
</evidence>
<evidence type="ECO:0000259" key="3">
    <source>
        <dbReference type="Pfam" id="PF04195"/>
    </source>
</evidence>
<feature type="coiled-coil region" evidence="1">
    <location>
        <begin position="394"/>
        <end position="456"/>
    </location>
</feature>
<feature type="non-terminal residue" evidence="4">
    <location>
        <position position="1"/>
    </location>
</feature>
<comment type="caution">
    <text evidence="4">The sequence shown here is derived from an EMBL/GenBank/DDBJ whole genome shotgun (WGS) entry which is preliminary data.</text>
</comment>
<evidence type="ECO:0000313" key="4">
    <source>
        <dbReference type="EMBL" id="TVU07212.1"/>
    </source>
</evidence>
<dbReference type="PANTHER" id="PTHR31099:SF28">
    <property type="entry name" value="F5J5.12"/>
    <property type="match status" value="1"/>
</dbReference>
<dbReference type="EMBL" id="RWGY01000045">
    <property type="protein sequence ID" value="TVU07212.1"/>
    <property type="molecule type" value="Genomic_DNA"/>
</dbReference>
<organism evidence="4 5">
    <name type="scientific">Eragrostis curvula</name>
    <name type="common">weeping love grass</name>
    <dbReference type="NCBI Taxonomy" id="38414"/>
    <lineage>
        <taxon>Eukaryota</taxon>
        <taxon>Viridiplantae</taxon>
        <taxon>Streptophyta</taxon>
        <taxon>Embryophyta</taxon>
        <taxon>Tracheophyta</taxon>
        <taxon>Spermatophyta</taxon>
        <taxon>Magnoliopsida</taxon>
        <taxon>Liliopsida</taxon>
        <taxon>Poales</taxon>
        <taxon>Poaceae</taxon>
        <taxon>PACMAD clade</taxon>
        <taxon>Chloridoideae</taxon>
        <taxon>Eragrostideae</taxon>
        <taxon>Eragrostidinae</taxon>
        <taxon>Eragrostis</taxon>
    </lineage>
</organism>